<keyword evidence="7" id="KW-0732">Signal</keyword>
<keyword evidence="5 6" id="KW-0472">Membrane</keyword>
<evidence type="ECO:0000313" key="9">
    <source>
        <dbReference type="EMBL" id="MBK6975484.1"/>
    </source>
</evidence>
<feature type="transmembrane region" description="Helical" evidence="6">
    <location>
        <begin position="141"/>
        <end position="162"/>
    </location>
</feature>
<feature type="transmembrane region" description="Helical" evidence="6">
    <location>
        <begin position="198"/>
        <end position="220"/>
    </location>
</feature>
<dbReference type="Proteomes" id="UP000807785">
    <property type="component" value="Unassembled WGS sequence"/>
</dbReference>
<accession>A0A9D7E7M9</accession>
<dbReference type="InterPro" id="IPR032816">
    <property type="entry name" value="VTT_dom"/>
</dbReference>
<dbReference type="AlphaFoldDB" id="A0A9D7E7M9"/>
<feature type="chain" id="PRO_5038920522" description="TVP38/TMEM64 family membrane protein" evidence="7">
    <location>
        <begin position="24"/>
        <end position="235"/>
    </location>
</feature>
<proteinExistence type="inferred from homology"/>
<keyword evidence="3 6" id="KW-0812">Transmembrane</keyword>
<evidence type="ECO:0000256" key="1">
    <source>
        <dbReference type="ARBA" id="ARBA00004651"/>
    </source>
</evidence>
<dbReference type="GO" id="GO:0005886">
    <property type="term" value="C:plasma membrane"/>
    <property type="evidence" value="ECO:0007669"/>
    <property type="project" value="UniProtKB-SubCell"/>
</dbReference>
<keyword evidence="2 6" id="KW-1003">Cell membrane</keyword>
<feature type="transmembrane region" description="Helical" evidence="6">
    <location>
        <begin position="89"/>
        <end position="109"/>
    </location>
</feature>
<organism evidence="9 10">
    <name type="scientific">Candidatus Methylophosphatis roskildensis</name>
    <dbReference type="NCBI Taxonomy" id="2899263"/>
    <lineage>
        <taxon>Bacteria</taxon>
        <taxon>Pseudomonadati</taxon>
        <taxon>Pseudomonadota</taxon>
        <taxon>Betaproteobacteria</taxon>
        <taxon>Nitrosomonadales</taxon>
        <taxon>Sterolibacteriaceae</taxon>
        <taxon>Candidatus Methylophosphatis</taxon>
    </lineage>
</organism>
<dbReference type="Pfam" id="PF09335">
    <property type="entry name" value="VTT_dom"/>
    <property type="match status" value="1"/>
</dbReference>
<name>A0A9D7E7M9_9PROT</name>
<evidence type="ECO:0000313" key="10">
    <source>
        <dbReference type="Proteomes" id="UP000807785"/>
    </source>
</evidence>
<dbReference type="InterPro" id="IPR015414">
    <property type="entry name" value="TMEM64"/>
</dbReference>
<protein>
    <recommendedName>
        <fullName evidence="6">TVP38/TMEM64 family membrane protein</fullName>
    </recommendedName>
</protein>
<evidence type="ECO:0000256" key="2">
    <source>
        <dbReference type="ARBA" id="ARBA00022475"/>
    </source>
</evidence>
<comment type="subcellular location">
    <subcellularLocation>
        <location evidence="1 6">Cell membrane</location>
        <topology evidence="1 6">Multi-pass membrane protein</topology>
    </subcellularLocation>
</comment>
<sequence length="235" mass="25235">MNHKKKWALAIGALLLLAAVVSAASHADVFADRSNLAWLLQHQANVIDFHRAHPLEATCAFFCLYVVIAALALPGASLLMLLAGASHGLIGGTLLCLTACTLGATLTMLGSRHLLRGPVERRYRSRLADIDAGLAREGAHYLFGLRLLPVIPFALVNLLFGVTAMKTRTFVWVSFVGMLASTAVYVNAGRELVRIDSLASVFSPGMVTALIAVGVLPLLTKKLIDRWRVRRTAGA</sequence>
<evidence type="ECO:0000256" key="4">
    <source>
        <dbReference type="ARBA" id="ARBA00022989"/>
    </source>
</evidence>
<comment type="similarity">
    <text evidence="6">Belongs to the TVP38/TMEM64 family.</text>
</comment>
<feature type="domain" description="VTT" evidence="8">
    <location>
        <begin position="77"/>
        <end position="190"/>
    </location>
</feature>
<feature type="transmembrane region" description="Helical" evidence="6">
    <location>
        <begin position="59"/>
        <end position="82"/>
    </location>
</feature>
<evidence type="ECO:0000256" key="5">
    <source>
        <dbReference type="ARBA" id="ARBA00023136"/>
    </source>
</evidence>
<keyword evidence="4 6" id="KW-1133">Transmembrane helix</keyword>
<reference evidence="9" key="1">
    <citation type="submission" date="2020-10" db="EMBL/GenBank/DDBJ databases">
        <title>Connecting structure to function with the recovery of over 1000 high-quality activated sludge metagenome-assembled genomes encoding full-length rRNA genes using long-read sequencing.</title>
        <authorList>
            <person name="Singleton C.M."/>
            <person name="Petriglieri F."/>
            <person name="Kristensen J.M."/>
            <person name="Kirkegaard R.H."/>
            <person name="Michaelsen T.Y."/>
            <person name="Andersen M.H."/>
            <person name="Karst S.M."/>
            <person name="Dueholm M.S."/>
            <person name="Nielsen P.H."/>
            <person name="Albertsen M."/>
        </authorList>
    </citation>
    <scope>NUCLEOTIDE SEQUENCE</scope>
    <source>
        <strain evidence="9">Bjer_18-Q3-R1-45_BAT3C.347</strain>
    </source>
</reference>
<evidence type="ECO:0000256" key="3">
    <source>
        <dbReference type="ARBA" id="ARBA00022692"/>
    </source>
</evidence>
<dbReference type="PANTHER" id="PTHR12677">
    <property type="entry name" value="GOLGI APPARATUS MEMBRANE PROTEIN TVP38-RELATED"/>
    <property type="match status" value="1"/>
</dbReference>
<evidence type="ECO:0000256" key="6">
    <source>
        <dbReference type="RuleBase" id="RU366058"/>
    </source>
</evidence>
<feature type="transmembrane region" description="Helical" evidence="6">
    <location>
        <begin position="169"/>
        <end position="186"/>
    </location>
</feature>
<gene>
    <name evidence="9" type="ORF">IPH26_21870</name>
</gene>
<dbReference type="EMBL" id="JADJEV010000005">
    <property type="protein sequence ID" value="MBK6975484.1"/>
    <property type="molecule type" value="Genomic_DNA"/>
</dbReference>
<feature type="signal peptide" evidence="7">
    <location>
        <begin position="1"/>
        <end position="23"/>
    </location>
</feature>
<dbReference type="PANTHER" id="PTHR12677:SF59">
    <property type="entry name" value="GOLGI APPARATUS MEMBRANE PROTEIN TVP38-RELATED"/>
    <property type="match status" value="1"/>
</dbReference>
<evidence type="ECO:0000256" key="7">
    <source>
        <dbReference type="SAM" id="SignalP"/>
    </source>
</evidence>
<evidence type="ECO:0000259" key="8">
    <source>
        <dbReference type="Pfam" id="PF09335"/>
    </source>
</evidence>
<comment type="caution">
    <text evidence="9">The sequence shown here is derived from an EMBL/GenBank/DDBJ whole genome shotgun (WGS) entry which is preliminary data.</text>
</comment>